<sequence>MPRDDELRKECPACADPMNDKYREMLIVQKKRKHFEDYVEPVVDKFMNLISFEYGVPLIRGVPYEKVLKLEKLKHLYIWIHSSLKEEFLDALAKKPGDTIESLSIKGAYLTTSQVESICNTLQLSLENFCVWCREVPLEHLLKLQKLKSLHIKMPSITNAEVMELIKDLPHLEILNMRECQLLTEEFVSEALDWLTNNNKQTKLTIYVQGSAINWKEIPGNGHLLQVIEKQENEPVPMNGELSDQYN</sequence>
<accession>A0A484APW0</accession>
<reference evidence="1 2" key="1">
    <citation type="journal article" date="2019" name="J. Hered.">
        <title>An Improved Genome Assembly for Drosophila navojoa, the Basal Species in the mojavensis Cluster.</title>
        <authorList>
            <person name="Vanderlinde T."/>
            <person name="Dupim E.G."/>
            <person name="Nazario-Yepiz N.O."/>
            <person name="Carvalho A.B."/>
        </authorList>
    </citation>
    <scope>NUCLEOTIDE SEQUENCE [LARGE SCALE GENOMIC DNA]</scope>
    <source>
        <strain evidence="1">Navoj_Jal97</strain>
        <tissue evidence="1">Whole organism</tissue>
    </source>
</reference>
<evidence type="ECO:0000313" key="2">
    <source>
        <dbReference type="Proteomes" id="UP000295192"/>
    </source>
</evidence>
<dbReference type="SUPFAM" id="SSF52047">
    <property type="entry name" value="RNI-like"/>
    <property type="match status" value="1"/>
</dbReference>
<keyword evidence="2" id="KW-1185">Reference proteome</keyword>
<dbReference type="AlphaFoldDB" id="A0A484APW0"/>
<name>A0A484APW0_DRONA</name>
<protein>
    <submittedName>
        <fullName evidence="1">Uncharacterized protein</fullName>
    </submittedName>
</protein>
<dbReference type="Proteomes" id="UP000295192">
    <property type="component" value="Unassembled WGS sequence"/>
</dbReference>
<organism evidence="1 2">
    <name type="scientific">Drosophila navojoa</name>
    <name type="common">Fruit fly</name>
    <dbReference type="NCBI Taxonomy" id="7232"/>
    <lineage>
        <taxon>Eukaryota</taxon>
        <taxon>Metazoa</taxon>
        <taxon>Ecdysozoa</taxon>
        <taxon>Arthropoda</taxon>
        <taxon>Hexapoda</taxon>
        <taxon>Insecta</taxon>
        <taxon>Pterygota</taxon>
        <taxon>Neoptera</taxon>
        <taxon>Endopterygota</taxon>
        <taxon>Diptera</taxon>
        <taxon>Brachycera</taxon>
        <taxon>Muscomorpha</taxon>
        <taxon>Ephydroidea</taxon>
        <taxon>Drosophilidae</taxon>
        <taxon>Drosophila</taxon>
    </lineage>
</organism>
<dbReference type="OrthoDB" id="7870723at2759"/>
<evidence type="ECO:0000313" key="1">
    <source>
        <dbReference type="EMBL" id="TDG38566.1"/>
    </source>
</evidence>
<dbReference type="InterPro" id="IPR032675">
    <property type="entry name" value="LRR_dom_sf"/>
</dbReference>
<gene>
    <name evidence="1" type="ORF">AWZ03_015012</name>
</gene>
<dbReference type="EMBL" id="LSRL02002871">
    <property type="protein sequence ID" value="TDG38566.1"/>
    <property type="molecule type" value="Genomic_DNA"/>
</dbReference>
<comment type="caution">
    <text evidence="1">The sequence shown here is derived from an EMBL/GenBank/DDBJ whole genome shotgun (WGS) entry which is preliminary data.</text>
</comment>
<dbReference type="Gene3D" id="3.80.10.10">
    <property type="entry name" value="Ribonuclease Inhibitor"/>
    <property type="match status" value="1"/>
</dbReference>
<proteinExistence type="predicted"/>